<dbReference type="InterPro" id="IPR036388">
    <property type="entry name" value="WH-like_DNA-bd_sf"/>
</dbReference>
<dbReference type="AlphaFoldDB" id="A0A016XLP3"/>
<evidence type="ECO:0008006" key="3">
    <source>
        <dbReference type="Google" id="ProtNLM"/>
    </source>
</evidence>
<dbReference type="InterPro" id="IPR007367">
    <property type="entry name" value="DUF433"/>
</dbReference>
<dbReference type="STRING" id="1458275.AZ34_02390"/>
<dbReference type="PANTHER" id="PTHR34849:SF3">
    <property type="entry name" value="SSR2962 PROTEIN"/>
    <property type="match status" value="1"/>
</dbReference>
<dbReference type="Proteomes" id="UP000023268">
    <property type="component" value="Unassembled WGS sequence"/>
</dbReference>
<evidence type="ECO:0000313" key="1">
    <source>
        <dbReference type="EMBL" id="EYC52761.1"/>
    </source>
</evidence>
<dbReference type="RefSeq" id="WP_051509464.1">
    <property type="nucleotide sequence ID" value="NZ_JEMG01000001.1"/>
</dbReference>
<dbReference type="PANTHER" id="PTHR34849">
    <property type="entry name" value="SSL5025 PROTEIN"/>
    <property type="match status" value="1"/>
</dbReference>
<dbReference type="InterPro" id="IPR009057">
    <property type="entry name" value="Homeodomain-like_sf"/>
</dbReference>
<gene>
    <name evidence="1" type="ORF">AZ34_02390</name>
</gene>
<evidence type="ECO:0000313" key="2">
    <source>
        <dbReference type="Proteomes" id="UP000023268"/>
    </source>
</evidence>
<dbReference type="EMBL" id="JEMG01000001">
    <property type="protein sequence ID" value="EYC52761.1"/>
    <property type="molecule type" value="Genomic_DNA"/>
</dbReference>
<dbReference type="Gene3D" id="1.10.10.10">
    <property type="entry name" value="Winged helix-like DNA-binding domain superfamily/Winged helix DNA-binding domain"/>
    <property type="match status" value="1"/>
</dbReference>
<proteinExistence type="predicted"/>
<dbReference type="eggNOG" id="COG2442">
    <property type="taxonomic scope" value="Bacteria"/>
</dbReference>
<reference evidence="1 2" key="1">
    <citation type="submission" date="2014-02" db="EMBL/GenBank/DDBJ databases">
        <title>Draft Genome of Hylemonella gracilis isolated from the Niagara River.</title>
        <authorList>
            <person name="Pawlowski D.R."/>
            <person name="Koudelka G.B."/>
        </authorList>
    </citation>
    <scope>NUCLEOTIDE SEQUENCE [LARGE SCALE GENOMIC DNA]</scope>
    <source>
        <strain evidence="1 2">Niagara R</strain>
    </source>
</reference>
<dbReference type="Pfam" id="PF04255">
    <property type="entry name" value="DUF433"/>
    <property type="match status" value="1"/>
</dbReference>
<name>A0A016XLP3_9BURK</name>
<comment type="caution">
    <text evidence="1">The sequence shown here is derived from an EMBL/GenBank/DDBJ whole genome shotgun (WGS) entry which is preliminary data.</text>
</comment>
<dbReference type="OrthoDB" id="9809529at2"/>
<sequence>MITVDPDVMGGLPCFAGTRVPIDNVLGSIEQSIDMEFLLVAYSFLTEEHIQAAQIYAASHPSRRPSERLSNAMPDARLVSDLTLQRIHRS</sequence>
<organism evidence="1 2">
    <name type="scientific">Hylemonella gracilis str. Niagara R</name>
    <dbReference type="NCBI Taxonomy" id="1458275"/>
    <lineage>
        <taxon>Bacteria</taxon>
        <taxon>Pseudomonadati</taxon>
        <taxon>Pseudomonadota</taxon>
        <taxon>Betaproteobacteria</taxon>
        <taxon>Burkholderiales</taxon>
        <taxon>Comamonadaceae</taxon>
        <taxon>Hylemonella</taxon>
    </lineage>
</organism>
<dbReference type="SUPFAM" id="SSF46689">
    <property type="entry name" value="Homeodomain-like"/>
    <property type="match status" value="1"/>
</dbReference>
<accession>A0A016XLP3</accession>
<protein>
    <recommendedName>
        <fullName evidence="3">DUF433 domain-containing protein</fullName>
    </recommendedName>
</protein>